<dbReference type="OrthoDB" id="3830454at2"/>
<keyword evidence="2" id="KW-1185">Reference proteome</keyword>
<organism evidence="1 2">
    <name type="scientific">Kribbella soli</name>
    <dbReference type="NCBI Taxonomy" id="1124743"/>
    <lineage>
        <taxon>Bacteria</taxon>
        <taxon>Bacillati</taxon>
        <taxon>Actinomycetota</taxon>
        <taxon>Actinomycetes</taxon>
        <taxon>Propionibacteriales</taxon>
        <taxon>Kribbellaceae</taxon>
        <taxon>Kribbella</taxon>
    </lineage>
</organism>
<dbReference type="AlphaFoldDB" id="A0A4V2LYJ7"/>
<proteinExistence type="predicted"/>
<reference evidence="1 2" key="1">
    <citation type="submission" date="2019-02" db="EMBL/GenBank/DDBJ databases">
        <title>Kribbella capetownensis sp. nov. and Kribbella speibonae sp. nov., isolated from soil.</title>
        <authorList>
            <person name="Curtis S.M."/>
            <person name="Norton I."/>
            <person name="Everest G.J."/>
            <person name="Meyers P.R."/>
        </authorList>
    </citation>
    <scope>NUCLEOTIDE SEQUENCE [LARGE SCALE GENOMIC DNA]</scope>
    <source>
        <strain evidence="1 2">KCTC 29219</strain>
    </source>
</reference>
<evidence type="ECO:0000313" key="1">
    <source>
        <dbReference type="EMBL" id="TCC04436.1"/>
    </source>
</evidence>
<accession>A0A4V2LYJ7</accession>
<dbReference type="EMBL" id="SJJZ01000004">
    <property type="protein sequence ID" value="TCC04436.1"/>
    <property type="molecule type" value="Genomic_DNA"/>
</dbReference>
<gene>
    <name evidence="1" type="ORF">E0H45_31510</name>
</gene>
<dbReference type="Proteomes" id="UP000292346">
    <property type="component" value="Unassembled WGS sequence"/>
</dbReference>
<evidence type="ECO:0000313" key="2">
    <source>
        <dbReference type="Proteomes" id="UP000292346"/>
    </source>
</evidence>
<sequence>MRTSSTFVGEADPDVGIIVDGFVLIGDGLYRTSYDGNSVQDGNPGNRIGGGWGAFVALEQSQYQGPNDANMTRWNTYGLRSDGTLFRWTLDAKGVWRSKASAPGFAAVKSMVLISQTKTYDTFLANTRGGALYTIHIPTSAPMKPVVKQVRSSTWQGFETMVAQQCGQYGTVLLGIDKDTDTAYLYAVGHANGTTTVIQSRGKVPATLTENIYFRWLVPNGPLNGE</sequence>
<comment type="caution">
    <text evidence="1">The sequence shown here is derived from an EMBL/GenBank/DDBJ whole genome shotgun (WGS) entry which is preliminary data.</text>
</comment>
<name>A0A4V2LYJ7_9ACTN</name>
<protein>
    <submittedName>
        <fullName evidence="1">Uncharacterized protein</fullName>
    </submittedName>
</protein>